<evidence type="ECO:0000256" key="10">
    <source>
        <dbReference type="ARBA" id="ARBA00023242"/>
    </source>
</evidence>
<evidence type="ECO:0000256" key="2">
    <source>
        <dbReference type="ARBA" id="ARBA00004611"/>
    </source>
</evidence>
<dbReference type="OrthoDB" id="197839at2759"/>
<sequence>MKEEKEARERFAEAVKEENWKLIQAHQKEKEAERAEEIRLRQLMMEDLARKAKLDRLSRQRQMQLKREHILEAEKMLEARRELKREEERQAALVEEQEKKRQEELLEYIRRARAQLLADYLPRLGEFVPAHVLTVEEKKQVWHYKVIIFFLFSFFLCLRVCVCVLVLFFPPFLFL</sequence>
<dbReference type="PANTHER" id="PTHR19265:SF0">
    <property type="entry name" value="MEIOSIS-SPECIFIC NUCLEAR STRUCTURAL PROTEIN 1"/>
    <property type="match status" value="1"/>
</dbReference>
<feature type="domain" description="Trichohyalin-plectin-homology" evidence="16">
    <location>
        <begin position="2"/>
        <end position="129"/>
    </location>
</feature>
<evidence type="ECO:0000256" key="1">
    <source>
        <dbReference type="ARBA" id="ARBA00004123"/>
    </source>
</evidence>
<keyword evidence="10" id="KW-0539">Nucleus</keyword>
<reference evidence="17 18" key="1">
    <citation type="submission" date="2013-07" db="EMBL/GenBank/DDBJ databases">
        <authorList>
            <person name="Stoco P.H."/>
            <person name="Wagner G."/>
            <person name="Gerber A."/>
            <person name="Zaha A."/>
            <person name="Thompson C."/>
            <person name="Bartholomeu D.C."/>
            <person name="Luckemeyer D.D."/>
            <person name="Bahia D."/>
            <person name="Loreto E."/>
            <person name="Prestes E.B."/>
            <person name="Lima F.M."/>
            <person name="Rodrigues-Luiz G."/>
            <person name="Vallejo G.A."/>
            <person name="Filho J.F."/>
            <person name="Monteiro K.M."/>
            <person name="Tyler K.M."/>
            <person name="de Almeida L.G."/>
            <person name="Ortiz M.F."/>
            <person name="Siervo M.A."/>
            <person name="de Moraes M.H."/>
            <person name="Cunha O.L."/>
            <person name="Mendonca-Neto R."/>
            <person name="Silva R."/>
            <person name="Teixeira S.M."/>
            <person name="Murta S.M."/>
            <person name="Sincero T.C."/>
            <person name="Mendes T.A."/>
            <person name="Urmenyi T.P."/>
            <person name="Silva V.G."/>
            <person name="da Rocha W.D."/>
            <person name="Andersson B."/>
            <person name="Romanha A.J."/>
            <person name="Steindel M."/>
            <person name="de Vasconcelos A.T."/>
            <person name="Grisard E.C."/>
        </authorList>
    </citation>
    <scope>NUCLEOTIDE SEQUENCE [LARGE SCALE GENOMIC DNA]</scope>
    <source>
        <strain evidence="17 18">SC58</strain>
    </source>
</reference>
<evidence type="ECO:0000313" key="18">
    <source>
        <dbReference type="Proteomes" id="UP000031737"/>
    </source>
</evidence>
<evidence type="ECO:0000313" key="17">
    <source>
        <dbReference type="EMBL" id="ESL07776.1"/>
    </source>
</evidence>
<dbReference type="PANTHER" id="PTHR19265">
    <property type="entry name" value="MEIOSIS-SPECIFIC NUCLEAR STRUCTURAL PROTEIN 1"/>
    <property type="match status" value="1"/>
</dbReference>
<dbReference type="AlphaFoldDB" id="A0A061J0W9"/>
<evidence type="ECO:0000256" key="5">
    <source>
        <dbReference type="ARBA" id="ARBA00022490"/>
    </source>
</evidence>
<dbReference type="EMBL" id="AUPL01004531">
    <property type="protein sequence ID" value="ESL07776.1"/>
    <property type="molecule type" value="Genomic_DNA"/>
</dbReference>
<comment type="caution">
    <text evidence="17">The sequence shown here is derived from an EMBL/GenBank/DDBJ whole genome shotgun (WGS) entry which is preliminary data.</text>
</comment>
<comment type="function">
    <text evidence="13">Microtubule inner protein (MIP) part of the dynein-decorated doublet microtubules (DMTs) in cilia axoneme, which is required for motile cilia beating. May play a role in the control of meiotic division and germ cell differentiation through regulation of pairing and recombination during meiosis. Required for sperm flagella assembly. May play a role in the assembly and function of the outer dynein arm-docking complex (ODA-DC). ODA-DC mediates outer dynein arms (ODA) binding onto the axonemal doublet microtubules.</text>
</comment>
<accession>A0A061J0W9</accession>
<feature type="transmembrane region" description="Helical" evidence="15">
    <location>
        <begin position="146"/>
        <end position="169"/>
    </location>
</feature>
<comment type="similarity">
    <text evidence="3">Belongs to the MNS1 family.</text>
</comment>
<evidence type="ECO:0000256" key="12">
    <source>
        <dbReference type="ARBA" id="ARBA00023273"/>
    </source>
</evidence>
<keyword evidence="11" id="KW-0469">Meiosis</keyword>
<keyword evidence="12" id="KW-0966">Cell projection</keyword>
<proteinExistence type="inferred from homology"/>
<evidence type="ECO:0000256" key="7">
    <source>
        <dbReference type="ARBA" id="ARBA00023054"/>
    </source>
</evidence>
<dbReference type="GO" id="GO:0051321">
    <property type="term" value="P:meiotic cell cycle"/>
    <property type="evidence" value="ECO:0007669"/>
    <property type="project" value="UniProtKB-KW"/>
</dbReference>
<feature type="coiled-coil region" evidence="14">
    <location>
        <begin position="66"/>
        <end position="105"/>
    </location>
</feature>
<evidence type="ECO:0000256" key="11">
    <source>
        <dbReference type="ARBA" id="ARBA00023254"/>
    </source>
</evidence>
<keyword evidence="8" id="KW-0969">Cilium</keyword>
<keyword evidence="6" id="KW-0282">Flagellum</keyword>
<evidence type="ECO:0000256" key="15">
    <source>
        <dbReference type="SAM" id="Phobius"/>
    </source>
</evidence>
<dbReference type="VEuPathDB" id="TriTrypDB:TRSC58_04531"/>
<dbReference type="InterPro" id="IPR026504">
    <property type="entry name" value="MNS1"/>
</dbReference>
<organism evidence="17 18">
    <name type="scientific">Trypanosoma rangeli SC58</name>
    <dbReference type="NCBI Taxonomy" id="429131"/>
    <lineage>
        <taxon>Eukaryota</taxon>
        <taxon>Discoba</taxon>
        <taxon>Euglenozoa</taxon>
        <taxon>Kinetoplastea</taxon>
        <taxon>Metakinetoplastina</taxon>
        <taxon>Trypanosomatida</taxon>
        <taxon>Trypanosomatidae</taxon>
        <taxon>Trypanosoma</taxon>
        <taxon>Herpetosoma</taxon>
    </lineage>
</organism>
<keyword evidence="5" id="KW-0963">Cytoplasm</keyword>
<name>A0A061J0W9_TRYRA</name>
<keyword evidence="18" id="KW-1185">Reference proteome</keyword>
<dbReference type="InterPro" id="IPR043597">
    <property type="entry name" value="TPH_dom"/>
</dbReference>
<evidence type="ECO:0000256" key="8">
    <source>
        <dbReference type="ARBA" id="ARBA00023069"/>
    </source>
</evidence>
<evidence type="ECO:0000256" key="4">
    <source>
        <dbReference type="ARBA" id="ARBA00014813"/>
    </source>
</evidence>
<keyword evidence="15" id="KW-0472">Membrane</keyword>
<protein>
    <recommendedName>
        <fullName evidence="4">Meiosis-specific nuclear structural protein 1</fullName>
    </recommendedName>
</protein>
<dbReference type="GO" id="GO:0005634">
    <property type="term" value="C:nucleus"/>
    <property type="evidence" value="ECO:0007669"/>
    <property type="project" value="UniProtKB-SubCell"/>
</dbReference>
<evidence type="ECO:0000256" key="3">
    <source>
        <dbReference type="ARBA" id="ARBA00009158"/>
    </source>
</evidence>
<gene>
    <name evidence="17" type="ORF">TRSC58_04531</name>
</gene>
<evidence type="ECO:0000259" key="16">
    <source>
        <dbReference type="Pfam" id="PF13868"/>
    </source>
</evidence>
<comment type="subcellular location">
    <subcellularLocation>
        <location evidence="2">Cytoplasm</location>
        <location evidence="2">Cytoskeleton</location>
        <location evidence="2">Flagellum axoneme</location>
    </subcellularLocation>
    <subcellularLocation>
        <location evidence="1">Nucleus</location>
    </subcellularLocation>
</comment>
<keyword evidence="9" id="KW-0206">Cytoskeleton</keyword>
<keyword evidence="7 14" id="KW-0175">Coiled coil</keyword>
<evidence type="ECO:0000256" key="14">
    <source>
        <dbReference type="SAM" id="Coils"/>
    </source>
</evidence>
<evidence type="ECO:0000256" key="6">
    <source>
        <dbReference type="ARBA" id="ARBA00022846"/>
    </source>
</evidence>
<evidence type="ECO:0000256" key="13">
    <source>
        <dbReference type="ARBA" id="ARBA00046114"/>
    </source>
</evidence>
<dbReference type="Pfam" id="PF13868">
    <property type="entry name" value="TPH"/>
    <property type="match status" value="1"/>
</dbReference>
<evidence type="ECO:0000256" key="9">
    <source>
        <dbReference type="ARBA" id="ARBA00023212"/>
    </source>
</evidence>
<keyword evidence="15" id="KW-1133">Transmembrane helix</keyword>
<keyword evidence="15" id="KW-0812">Transmembrane</keyword>
<dbReference type="Proteomes" id="UP000031737">
    <property type="component" value="Unassembled WGS sequence"/>
</dbReference>